<name>A0A820RES4_9BILA</name>
<gene>
    <name evidence="1" type="ORF">KXQ929_LOCUS53033</name>
</gene>
<evidence type="ECO:0008006" key="3">
    <source>
        <dbReference type="Google" id="ProtNLM"/>
    </source>
</evidence>
<dbReference type="Proteomes" id="UP000663868">
    <property type="component" value="Unassembled WGS sequence"/>
</dbReference>
<feature type="non-terminal residue" evidence="1">
    <location>
        <position position="1"/>
    </location>
</feature>
<comment type="caution">
    <text evidence="1">The sequence shown here is derived from an EMBL/GenBank/DDBJ whole genome shotgun (WGS) entry which is preliminary data.</text>
</comment>
<dbReference type="SUPFAM" id="SSF82171">
    <property type="entry name" value="DPP6 N-terminal domain-like"/>
    <property type="match status" value="1"/>
</dbReference>
<dbReference type="EMBL" id="CAJOBB010029221">
    <property type="protein sequence ID" value="CAF4435258.1"/>
    <property type="molecule type" value="Genomic_DNA"/>
</dbReference>
<reference evidence="1" key="1">
    <citation type="submission" date="2021-02" db="EMBL/GenBank/DDBJ databases">
        <authorList>
            <person name="Nowell W R."/>
        </authorList>
    </citation>
    <scope>NUCLEOTIDE SEQUENCE</scope>
</reference>
<accession>A0A820RES4</accession>
<organism evidence="1 2">
    <name type="scientific">Adineta steineri</name>
    <dbReference type="NCBI Taxonomy" id="433720"/>
    <lineage>
        <taxon>Eukaryota</taxon>
        <taxon>Metazoa</taxon>
        <taxon>Spiralia</taxon>
        <taxon>Gnathifera</taxon>
        <taxon>Rotifera</taxon>
        <taxon>Eurotatoria</taxon>
        <taxon>Bdelloidea</taxon>
        <taxon>Adinetida</taxon>
        <taxon>Adinetidae</taxon>
        <taxon>Adineta</taxon>
    </lineage>
</organism>
<dbReference type="AlphaFoldDB" id="A0A820RES4"/>
<protein>
    <recommendedName>
        <fullName evidence="3">Dipeptidylpeptidase IV N-terminal domain-containing protein</fullName>
    </recommendedName>
</protein>
<feature type="non-terminal residue" evidence="1">
    <location>
        <position position="131"/>
    </location>
</feature>
<sequence length="131" mass="15048">TRQYDETSEVAWSTNLDIFTIDVSKPNIPPVCITRDNHAADTDPKYSPTDEHILIYRAQSVSGYESDQFKLKLYDGTQIKTLLDDWDQSIQVTKWSDNGQSIFVELGEQAQHLIYQVLNVFTPNPTVIRRV</sequence>
<evidence type="ECO:0000313" key="1">
    <source>
        <dbReference type="EMBL" id="CAF4435258.1"/>
    </source>
</evidence>
<evidence type="ECO:0000313" key="2">
    <source>
        <dbReference type="Proteomes" id="UP000663868"/>
    </source>
</evidence>
<proteinExistence type="predicted"/>